<organism evidence="2 3">
    <name type="scientific">Riccia sorocarpa</name>
    <dbReference type="NCBI Taxonomy" id="122646"/>
    <lineage>
        <taxon>Eukaryota</taxon>
        <taxon>Viridiplantae</taxon>
        <taxon>Streptophyta</taxon>
        <taxon>Embryophyta</taxon>
        <taxon>Marchantiophyta</taxon>
        <taxon>Marchantiopsida</taxon>
        <taxon>Marchantiidae</taxon>
        <taxon>Marchantiales</taxon>
        <taxon>Ricciaceae</taxon>
        <taxon>Riccia</taxon>
    </lineage>
</organism>
<evidence type="ECO:0000313" key="2">
    <source>
        <dbReference type="EMBL" id="KAL3702401.1"/>
    </source>
</evidence>
<reference evidence="2 3" key="1">
    <citation type="submission" date="2024-09" db="EMBL/GenBank/DDBJ databases">
        <title>Chromosome-scale assembly of Riccia sorocarpa.</title>
        <authorList>
            <person name="Paukszto L."/>
        </authorList>
    </citation>
    <scope>NUCLEOTIDE SEQUENCE [LARGE SCALE GENOMIC DNA]</scope>
    <source>
        <strain evidence="2">LP-2024</strain>
        <tissue evidence="2">Aerial parts of the thallus</tissue>
    </source>
</reference>
<proteinExistence type="predicted"/>
<comment type="caution">
    <text evidence="2">The sequence shown here is derived from an EMBL/GenBank/DDBJ whole genome shotgun (WGS) entry which is preliminary data.</text>
</comment>
<feature type="region of interest" description="Disordered" evidence="1">
    <location>
        <begin position="145"/>
        <end position="175"/>
    </location>
</feature>
<gene>
    <name evidence="2" type="ORF">R1sor_020423</name>
</gene>
<feature type="region of interest" description="Disordered" evidence="1">
    <location>
        <begin position="1"/>
        <end position="28"/>
    </location>
</feature>
<feature type="compositionally biased region" description="Low complexity" evidence="1">
    <location>
        <begin position="1"/>
        <end position="16"/>
    </location>
</feature>
<keyword evidence="3" id="KW-1185">Reference proteome</keyword>
<name>A0ABD3IJL6_9MARC</name>
<sequence length="175" mass="19076">MTDEPIATQTPIQTTPRLRPKKLAEGPLGPDDVHRIVTHDMIYCVFPEFVTVGRHKEFKSEACRSHIRVMKDCTSVAMIDVLEEGFLSGAGETSGLLESSHDVASTPHTQTPKILRRVRSRVSLGGEIDVGESGTWSYAAIVPHGEGSSSAPSPSSHTRWLPPPYCLPQGSMELD</sequence>
<evidence type="ECO:0000256" key="1">
    <source>
        <dbReference type="SAM" id="MobiDB-lite"/>
    </source>
</evidence>
<dbReference type="Proteomes" id="UP001633002">
    <property type="component" value="Unassembled WGS sequence"/>
</dbReference>
<accession>A0ABD3IJL6</accession>
<dbReference type="EMBL" id="JBJQOH010000001">
    <property type="protein sequence ID" value="KAL3702401.1"/>
    <property type="molecule type" value="Genomic_DNA"/>
</dbReference>
<evidence type="ECO:0000313" key="3">
    <source>
        <dbReference type="Proteomes" id="UP001633002"/>
    </source>
</evidence>
<dbReference type="AlphaFoldDB" id="A0ABD3IJL6"/>
<protein>
    <submittedName>
        <fullName evidence="2">Uncharacterized protein</fullName>
    </submittedName>
</protein>